<sequence>MEDGLVSEDDILLWSEKELHDAAKRNDTEKMKELIKKGVDVKAKNKVDRKALHWAAGAGSEQALRLLLVHDTEVDETDSFGMNAVLLASWFGHLKILQVLVSCGAKLNCKNKDGLSMLHCAAQRGHINLLEFIMEDLEDICLDRVDKEENTALHLAAKSGHTDVLQKMMETGIDIDERNLDGLTALHLAASGGHYECVKLLLESGCNVNAQTSDNMSALHYVAQHGFEREASLLLEAGINIDAVNNQHNTALHLAVFSNHTDVVRLLVDADCDLDITDSRQQTALHIAAEHGWQDTAEMMLISGVNLSLTDKQGKTCLEVAARGNHVILVDMIIKADRFYKWEKDHMGGEQNAWVGRPLSFKQDHQAETQHLRSVLWRLASKHMCRGEWKILAQHWDFSDAQIRAIEQQWTDMKSFKEHGHRMLLIWLHGVVVAGENPIKGLYEGLVEISRTDLAGELISITESSNFYFVNMMSADGNVSQTAEDGNGGNKRTPCPFHGCKRVYTDVKSAAPPVLGPPFMSNPETSPQQVTEVAPQPQIRNEASDLPPSPNQAGQTAALDPPDAQGQQQTQTRSPGSAPHSPPGSSAVWKKNQGMACNRRILWEHTKGRYTCVQCGHSVTNRKEMTQHINSQHSGNKAAEDTGSSATNA</sequence>
<keyword evidence="2" id="KW-1185">Reference proteome</keyword>
<evidence type="ECO:0000313" key="2">
    <source>
        <dbReference type="Proteomes" id="UP000805704"/>
    </source>
</evidence>
<dbReference type="EMBL" id="CM024795">
    <property type="protein sequence ID" value="KAG8001032.1"/>
    <property type="molecule type" value="Genomic_DNA"/>
</dbReference>
<gene>
    <name evidence="1" type="primary">ANKDD1A</name>
    <name evidence="1" type="ORF">GBF38_004822</name>
</gene>
<comment type="caution">
    <text evidence="1">The sequence shown here is derived from an EMBL/GenBank/DDBJ whole genome shotgun (WGS) entry which is preliminary data.</text>
</comment>
<proteinExistence type="predicted"/>
<accession>A0ACB7EGY8</accession>
<protein>
    <submittedName>
        <fullName evidence="1">Ankyrin repeat and death domain-containing protein 1A</fullName>
    </submittedName>
</protein>
<evidence type="ECO:0000313" key="1">
    <source>
        <dbReference type="EMBL" id="KAG8001032.1"/>
    </source>
</evidence>
<reference evidence="1" key="1">
    <citation type="submission" date="2020-04" db="EMBL/GenBank/DDBJ databases">
        <title>A chromosome-scale assembly and high-density genetic map of the yellow drum (Nibea albiflora) genome.</title>
        <authorList>
            <person name="Xu D."/>
            <person name="Zhang W."/>
            <person name="Chen R."/>
            <person name="Tan P."/>
            <person name="Wang L."/>
            <person name="Song H."/>
            <person name="Tian L."/>
            <person name="Zhu Q."/>
            <person name="Wang B."/>
        </authorList>
    </citation>
    <scope>NUCLEOTIDE SEQUENCE</scope>
    <source>
        <strain evidence="1">ZJHYS-2018</strain>
    </source>
</reference>
<name>A0ACB7EGY8_NIBAL</name>
<organism evidence="1 2">
    <name type="scientific">Nibea albiflora</name>
    <name type="common">Yellow drum</name>
    <name type="synonym">Corvina albiflora</name>
    <dbReference type="NCBI Taxonomy" id="240163"/>
    <lineage>
        <taxon>Eukaryota</taxon>
        <taxon>Metazoa</taxon>
        <taxon>Chordata</taxon>
        <taxon>Craniata</taxon>
        <taxon>Vertebrata</taxon>
        <taxon>Euteleostomi</taxon>
        <taxon>Actinopterygii</taxon>
        <taxon>Neopterygii</taxon>
        <taxon>Teleostei</taxon>
        <taxon>Neoteleostei</taxon>
        <taxon>Acanthomorphata</taxon>
        <taxon>Eupercaria</taxon>
        <taxon>Sciaenidae</taxon>
        <taxon>Nibea</taxon>
    </lineage>
</organism>
<dbReference type="Proteomes" id="UP000805704">
    <property type="component" value="Chromosome 7"/>
</dbReference>